<reference evidence="2" key="2">
    <citation type="journal article" date="2021" name="PeerJ">
        <title>Extensive microbial diversity within the chicken gut microbiome revealed by metagenomics and culture.</title>
        <authorList>
            <person name="Gilroy R."/>
            <person name="Ravi A."/>
            <person name="Getino M."/>
            <person name="Pursley I."/>
            <person name="Horton D.L."/>
            <person name="Alikhan N.F."/>
            <person name="Baker D."/>
            <person name="Gharbi K."/>
            <person name="Hall N."/>
            <person name="Watson M."/>
            <person name="Adriaenssens E.M."/>
            <person name="Foster-Nyarko E."/>
            <person name="Jarju S."/>
            <person name="Secka A."/>
            <person name="Antonio M."/>
            <person name="Oren A."/>
            <person name="Chaudhuri R.R."/>
            <person name="La Ragione R."/>
            <person name="Hildebrand F."/>
            <person name="Pallen M.J."/>
        </authorList>
    </citation>
    <scope>NUCLEOTIDE SEQUENCE</scope>
    <source>
        <strain evidence="2">B1-8020</strain>
    </source>
</reference>
<reference evidence="2" key="1">
    <citation type="submission" date="2020-10" db="EMBL/GenBank/DDBJ databases">
        <authorList>
            <person name="Gilroy R."/>
        </authorList>
    </citation>
    <scope>NUCLEOTIDE SEQUENCE</scope>
    <source>
        <strain evidence="2">B1-8020</strain>
    </source>
</reference>
<feature type="transmembrane region" description="Helical" evidence="1">
    <location>
        <begin position="265"/>
        <end position="285"/>
    </location>
</feature>
<evidence type="ECO:0000256" key="1">
    <source>
        <dbReference type="SAM" id="Phobius"/>
    </source>
</evidence>
<sequence>MNNIFNFKRFGRTLRHDIIGTANRAGLSMLLGPVIVLLTVALIMQIYDIVFMYGSPGENIPVYPVARFVILCITHIIMMLFMATSSFGYLTDNRNNVTQLMLPASTLEKFLSITIIYYVFTPIVIFLAGWAGDTLIALTGLGGFTGYMNPADLIGGLGNLYDMVLPYEMTPILNKVLWSFLAGYFMIASFTLLCALLFKTYKVLKTIGIYLGLNLIIGNVQTLFWGNKLMAVLNGMDAGTLDQSGQSTDIMMQGMFDFLDKSMSYGMIFSIVAFIALSVAIYYRLRTVKS</sequence>
<comment type="caution">
    <text evidence="2">The sequence shown here is derived from an EMBL/GenBank/DDBJ whole genome shotgun (WGS) entry which is preliminary data.</text>
</comment>
<gene>
    <name evidence="2" type="ORF">IAB81_08460</name>
</gene>
<feature type="transmembrane region" description="Helical" evidence="1">
    <location>
        <begin position="67"/>
        <end position="90"/>
    </location>
</feature>
<dbReference type="AlphaFoldDB" id="A0A9D9IJJ3"/>
<evidence type="ECO:0000313" key="2">
    <source>
        <dbReference type="EMBL" id="MBO8473637.1"/>
    </source>
</evidence>
<feature type="transmembrane region" description="Helical" evidence="1">
    <location>
        <begin position="110"/>
        <end position="131"/>
    </location>
</feature>
<keyword evidence="1" id="KW-0472">Membrane</keyword>
<accession>A0A9D9IJJ3</accession>
<evidence type="ECO:0000313" key="3">
    <source>
        <dbReference type="Proteomes" id="UP000823604"/>
    </source>
</evidence>
<keyword evidence="1" id="KW-0812">Transmembrane</keyword>
<organism evidence="2 3">
    <name type="scientific">Candidatus Merdivivens pullicola</name>
    <dbReference type="NCBI Taxonomy" id="2840872"/>
    <lineage>
        <taxon>Bacteria</taxon>
        <taxon>Pseudomonadati</taxon>
        <taxon>Bacteroidota</taxon>
        <taxon>Bacteroidia</taxon>
        <taxon>Bacteroidales</taxon>
        <taxon>Muribaculaceae</taxon>
        <taxon>Muribaculaceae incertae sedis</taxon>
        <taxon>Candidatus Merdivivens</taxon>
    </lineage>
</organism>
<feature type="transmembrane region" description="Helical" evidence="1">
    <location>
        <begin position="207"/>
        <end position="226"/>
    </location>
</feature>
<protein>
    <submittedName>
        <fullName evidence="2">Uncharacterized protein</fullName>
    </submittedName>
</protein>
<keyword evidence="1" id="KW-1133">Transmembrane helix</keyword>
<name>A0A9D9IJJ3_9BACT</name>
<dbReference type="Proteomes" id="UP000823604">
    <property type="component" value="Unassembled WGS sequence"/>
</dbReference>
<feature type="transmembrane region" description="Helical" evidence="1">
    <location>
        <begin position="176"/>
        <end position="198"/>
    </location>
</feature>
<dbReference type="EMBL" id="JADIMA010000085">
    <property type="protein sequence ID" value="MBO8473637.1"/>
    <property type="molecule type" value="Genomic_DNA"/>
</dbReference>
<feature type="transmembrane region" description="Helical" evidence="1">
    <location>
        <begin position="21"/>
        <end position="47"/>
    </location>
</feature>
<proteinExistence type="predicted"/>